<evidence type="ECO:0000313" key="1">
    <source>
        <dbReference type="EMBL" id="GBF57434.1"/>
    </source>
</evidence>
<dbReference type="Proteomes" id="UP000245086">
    <property type="component" value="Unassembled WGS sequence"/>
</dbReference>
<keyword evidence="2" id="KW-1185">Reference proteome</keyword>
<protein>
    <submittedName>
        <fullName evidence="1">Uncharacterized protein</fullName>
    </submittedName>
</protein>
<sequence length="37" mass="4311">MKASSLPERSAAFWAFCVMRSRIGFAVRDDTPFYWPI</sequence>
<evidence type="ECO:0000313" key="2">
    <source>
        <dbReference type="Proteomes" id="UP000245086"/>
    </source>
</evidence>
<comment type="caution">
    <text evidence="1">The sequence shown here is derived from an EMBL/GenBank/DDBJ whole genome shotgun (WGS) entry which is preliminary data.</text>
</comment>
<dbReference type="EMBL" id="BFBR01000003">
    <property type="protein sequence ID" value="GBF57434.1"/>
    <property type="molecule type" value="Genomic_DNA"/>
</dbReference>
<proteinExistence type="predicted"/>
<organism evidence="1 2">
    <name type="scientific">Candidatus Phycosocius bacilliformis</name>
    <dbReference type="NCBI Taxonomy" id="1445552"/>
    <lineage>
        <taxon>Bacteria</taxon>
        <taxon>Pseudomonadati</taxon>
        <taxon>Pseudomonadota</taxon>
        <taxon>Alphaproteobacteria</taxon>
        <taxon>Caulobacterales</taxon>
        <taxon>Caulobacterales incertae sedis</taxon>
        <taxon>Candidatus Phycosocius</taxon>
    </lineage>
</organism>
<dbReference type="AlphaFoldDB" id="A0A2P2E8T1"/>
<reference evidence="1" key="1">
    <citation type="journal article" date="2018" name="Genome Announc.">
        <title>Draft Genome Sequence of "Candidatus Phycosocius bacilliformis," an Alphaproteobacterial Ectosymbiont of the Hydrocarbon-Producing Green Alga Botryococcus braunii.</title>
        <authorList>
            <person name="Tanabe Y."/>
            <person name="Yamaguchi H."/>
            <person name="Watanabe M.M."/>
        </authorList>
    </citation>
    <scope>NUCLEOTIDE SEQUENCE [LARGE SCALE GENOMIC DNA]</scope>
    <source>
        <strain evidence="1">BOTRYCO-2</strain>
    </source>
</reference>
<gene>
    <name evidence="1" type="ORF">PbB2_01101</name>
</gene>
<name>A0A2P2E8T1_9PROT</name>
<accession>A0A2P2E8T1</accession>